<evidence type="ECO:0000256" key="1">
    <source>
        <dbReference type="SAM" id="MobiDB-lite"/>
    </source>
</evidence>
<dbReference type="Proteomes" id="UP000010483">
    <property type="component" value="Chromosome"/>
</dbReference>
<dbReference type="BioCyc" id="CSTA292563:G1353-1736-MONOMER"/>
<dbReference type="KEGG" id="csn:Cyast_1730"/>
<sequence length="128" mass="15139">MSEDLKLQTANLYLNISDEWLEKLDKIALEKEQNIEELVLDIIGNYLSESKLTLENNQLLEKYEQLSQRLETLEKKDYQIERLTTKLDILEKLVATLQTKNTQEDNDNGEWDDEFEDEPDEVLTDFLL</sequence>
<proteinExistence type="predicted"/>
<gene>
    <name evidence="2" type="ordered locus">Cyast_1730</name>
</gene>
<evidence type="ECO:0000313" key="2">
    <source>
        <dbReference type="EMBL" id="AFZ47686.1"/>
    </source>
</evidence>
<name>K9YL96_CYASC</name>
<evidence type="ECO:0008006" key="4">
    <source>
        <dbReference type="Google" id="ProtNLM"/>
    </source>
</evidence>
<accession>K9YL96</accession>
<dbReference type="STRING" id="292563.Cyast_1730"/>
<dbReference type="EMBL" id="CP003940">
    <property type="protein sequence ID" value="AFZ47686.1"/>
    <property type="molecule type" value="Genomic_DNA"/>
</dbReference>
<feature type="region of interest" description="Disordered" evidence="1">
    <location>
        <begin position="99"/>
        <end position="121"/>
    </location>
</feature>
<organism evidence="2 3">
    <name type="scientific">Cyanobacterium stanieri (strain ATCC 29140 / PCC 7202)</name>
    <dbReference type="NCBI Taxonomy" id="292563"/>
    <lineage>
        <taxon>Bacteria</taxon>
        <taxon>Bacillati</taxon>
        <taxon>Cyanobacteriota</taxon>
        <taxon>Cyanophyceae</taxon>
        <taxon>Oscillatoriophycideae</taxon>
        <taxon>Chroococcales</taxon>
        <taxon>Geminocystaceae</taxon>
        <taxon>Cyanobacterium</taxon>
    </lineage>
</organism>
<dbReference type="AlphaFoldDB" id="K9YL96"/>
<evidence type="ECO:0000313" key="3">
    <source>
        <dbReference type="Proteomes" id="UP000010483"/>
    </source>
</evidence>
<dbReference type="HOGENOM" id="CLU_157818_0_0_3"/>
<reference evidence="3" key="1">
    <citation type="journal article" date="2013" name="Proc. Natl. Acad. Sci. U.S.A.">
        <title>Improving the coverage of the cyanobacterial phylum using diversity-driven genome sequencing.</title>
        <authorList>
            <person name="Shih P.M."/>
            <person name="Wu D."/>
            <person name="Latifi A."/>
            <person name="Axen S.D."/>
            <person name="Fewer D.P."/>
            <person name="Talla E."/>
            <person name="Calteau A."/>
            <person name="Cai F."/>
            <person name="Tandeau de Marsac N."/>
            <person name="Rippka R."/>
            <person name="Herdman M."/>
            <person name="Sivonen K."/>
            <person name="Coursin T."/>
            <person name="Laurent T."/>
            <person name="Goodwin L."/>
            <person name="Nolan M."/>
            <person name="Davenport K.W."/>
            <person name="Han C.S."/>
            <person name="Rubin E.M."/>
            <person name="Eisen J.A."/>
            <person name="Woyke T."/>
            <person name="Gugger M."/>
            <person name="Kerfeld C.A."/>
        </authorList>
    </citation>
    <scope>NUCLEOTIDE SEQUENCE [LARGE SCALE GENOMIC DNA]</scope>
    <source>
        <strain evidence="3">ATCC 29140 / PCC 7202</strain>
    </source>
</reference>
<feature type="compositionally biased region" description="Acidic residues" evidence="1">
    <location>
        <begin position="104"/>
        <end position="121"/>
    </location>
</feature>
<keyword evidence="3" id="KW-1185">Reference proteome</keyword>
<protein>
    <recommendedName>
        <fullName evidence="4">CopG domain protein DNA-binding domain protein</fullName>
    </recommendedName>
</protein>